<evidence type="ECO:0000313" key="2">
    <source>
        <dbReference type="Proteomes" id="UP000027265"/>
    </source>
</evidence>
<dbReference type="EMBL" id="KL197709">
    <property type="protein sequence ID" value="KDQ65194.1"/>
    <property type="molecule type" value="Genomic_DNA"/>
</dbReference>
<proteinExistence type="predicted"/>
<feature type="non-terminal residue" evidence="1">
    <location>
        <position position="124"/>
    </location>
</feature>
<gene>
    <name evidence="1" type="ORF">JAAARDRAFT_95269</name>
</gene>
<keyword evidence="2" id="KW-1185">Reference proteome</keyword>
<dbReference type="HOGENOM" id="CLU_2203229_0_0_1"/>
<dbReference type="AlphaFoldDB" id="A0A067QE10"/>
<name>A0A067QE10_9AGAM</name>
<dbReference type="InParanoid" id="A0A067QE10"/>
<dbReference type="Proteomes" id="UP000027265">
    <property type="component" value="Unassembled WGS sequence"/>
</dbReference>
<evidence type="ECO:0000313" key="1">
    <source>
        <dbReference type="EMBL" id="KDQ65194.1"/>
    </source>
</evidence>
<protein>
    <submittedName>
        <fullName evidence="1">Uncharacterized protein</fullName>
    </submittedName>
</protein>
<feature type="non-terminal residue" evidence="1">
    <location>
        <position position="1"/>
    </location>
</feature>
<organism evidence="1 2">
    <name type="scientific">Jaapia argillacea MUCL 33604</name>
    <dbReference type="NCBI Taxonomy" id="933084"/>
    <lineage>
        <taxon>Eukaryota</taxon>
        <taxon>Fungi</taxon>
        <taxon>Dikarya</taxon>
        <taxon>Basidiomycota</taxon>
        <taxon>Agaricomycotina</taxon>
        <taxon>Agaricomycetes</taxon>
        <taxon>Agaricomycetidae</taxon>
        <taxon>Jaapiales</taxon>
        <taxon>Jaapiaceae</taxon>
        <taxon>Jaapia</taxon>
    </lineage>
</organism>
<accession>A0A067QE10</accession>
<dbReference type="OrthoDB" id="2680570at2759"/>
<reference evidence="2" key="1">
    <citation type="journal article" date="2014" name="Proc. Natl. Acad. Sci. U.S.A.">
        <title>Extensive sampling of basidiomycete genomes demonstrates inadequacy of the white-rot/brown-rot paradigm for wood decay fungi.</title>
        <authorList>
            <person name="Riley R."/>
            <person name="Salamov A.A."/>
            <person name="Brown D.W."/>
            <person name="Nagy L.G."/>
            <person name="Floudas D."/>
            <person name="Held B.W."/>
            <person name="Levasseur A."/>
            <person name="Lombard V."/>
            <person name="Morin E."/>
            <person name="Otillar R."/>
            <person name="Lindquist E.A."/>
            <person name="Sun H."/>
            <person name="LaButti K.M."/>
            <person name="Schmutz J."/>
            <person name="Jabbour D."/>
            <person name="Luo H."/>
            <person name="Baker S.E."/>
            <person name="Pisabarro A.G."/>
            <person name="Walton J.D."/>
            <person name="Blanchette R.A."/>
            <person name="Henrissat B."/>
            <person name="Martin F."/>
            <person name="Cullen D."/>
            <person name="Hibbett D.S."/>
            <person name="Grigoriev I.V."/>
        </authorList>
    </citation>
    <scope>NUCLEOTIDE SEQUENCE [LARGE SCALE GENOMIC DNA]</scope>
    <source>
        <strain evidence="2">MUCL 33604</strain>
    </source>
</reference>
<sequence length="124" mass="14366">IILGSDWLLEHNPEMDWQSYILEFTRCPESCKISEEGNDAHRWAYEGIKAYRVQIGDPIPEDSSIVNDTEYPALIQIRAQGNKSIELAEKAAQGQKEKTLEEMVLKEYQKYRKVFEKGASERFP</sequence>